<protein>
    <submittedName>
        <fullName evidence="2">Uncharacterized protein</fullName>
    </submittedName>
</protein>
<accession>A0A510KML9</accession>
<reference evidence="2 3" key="1">
    <citation type="submission" date="2019-07" db="EMBL/GenBank/DDBJ databases">
        <title>Complete Genome Sequence of Leptotrichia trevisanii Strain JMUB3935.</title>
        <authorList>
            <person name="Watanabe S."/>
            <person name="Cui L."/>
        </authorList>
    </citation>
    <scope>NUCLEOTIDE SEQUENCE [LARGE SCALE GENOMIC DNA]</scope>
    <source>
        <strain evidence="2 3">JMUB3935</strain>
    </source>
</reference>
<organism evidence="2 3">
    <name type="scientific">Leptotrichia trevisanii</name>
    <dbReference type="NCBI Taxonomy" id="109328"/>
    <lineage>
        <taxon>Bacteria</taxon>
        <taxon>Fusobacteriati</taxon>
        <taxon>Fusobacteriota</taxon>
        <taxon>Fusobacteriia</taxon>
        <taxon>Fusobacteriales</taxon>
        <taxon>Leptotrichiaceae</taxon>
        <taxon>Leptotrichia</taxon>
    </lineage>
</organism>
<evidence type="ECO:0000313" key="3">
    <source>
        <dbReference type="Proteomes" id="UP000321378"/>
    </source>
</evidence>
<keyword evidence="1" id="KW-1133">Transmembrane helix</keyword>
<name>A0A510KML9_9FUSO</name>
<feature type="transmembrane region" description="Helical" evidence="1">
    <location>
        <begin position="125"/>
        <end position="142"/>
    </location>
</feature>
<feature type="transmembrane region" description="Helical" evidence="1">
    <location>
        <begin position="178"/>
        <end position="200"/>
    </location>
</feature>
<proteinExistence type="predicted"/>
<dbReference type="AlphaFoldDB" id="A0A510KML9"/>
<dbReference type="EMBL" id="AP019840">
    <property type="protein sequence ID" value="BBM52980.1"/>
    <property type="molecule type" value="Genomic_DNA"/>
</dbReference>
<evidence type="ECO:0000313" key="2">
    <source>
        <dbReference type="EMBL" id="BBM52980.1"/>
    </source>
</evidence>
<keyword evidence="1" id="KW-0812">Transmembrane</keyword>
<feature type="transmembrane region" description="Helical" evidence="1">
    <location>
        <begin position="206"/>
        <end position="222"/>
    </location>
</feature>
<dbReference type="RefSeq" id="WP_146997203.1">
    <property type="nucleotide sequence ID" value="NZ_AP019840.1"/>
</dbReference>
<evidence type="ECO:0000256" key="1">
    <source>
        <dbReference type="SAM" id="Phobius"/>
    </source>
</evidence>
<sequence>MESLKNLISLFNSEKIFFMTAFLPVMLYKDFSETQRISIFYIIFWSFPMYQKYNTEQSISVVYIIALFVIITFLSLEILTFDVPKLSLITNIMYKILDYVFIMLSQYGVIYTIFSIVILEIKNEVVIIFSIFLILNGLIKLFNLKLKDVISFVFPVAYLKKIFESFDSKLKNSTLKYYLWDLFICYTVVWFYSLLIYFFIIKDKNILVSISLFIIGILRISCEDFKIKTVMELFKYLPPPVKSEENIFPLECIYDINFFEWMDKSGKEKNDKYYYILYKFLCKKKLKYCKMMKKIYKILYKKNKQLGKWLKEWLEISHMEISLIRSLGIWYGRENLIRLYLFCIIYTAFYTRSLRKFFEKRYGPSYSQNYFKKYLLKVCMKRLTLNFSSKVRYSSIFDYMGKKKENWSKEKFFVGCLGLENNKIEDSLTEIKNKIQEDEFIVEIINDSRYGQIVKNYNLSKNRVKVDKKKLKEELFIFEIINDSKYSQIIKKYNLSETEIERQLHKIVSNE</sequence>
<gene>
    <name evidence="2" type="ORF">JMUB3935_1960</name>
</gene>
<dbReference type="Proteomes" id="UP000321378">
    <property type="component" value="Chromosome"/>
</dbReference>
<keyword evidence="1" id="KW-0472">Membrane</keyword>
<feature type="transmembrane region" description="Helical" evidence="1">
    <location>
        <begin position="59"/>
        <end position="79"/>
    </location>
</feature>
<feature type="transmembrane region" description="Helical" evidence="1">
    <location>
        <begin position="99"/>
        <end position="119"/>
    </location>
</feature>